<protein>
    <recommendedName>
        <fullName evidence="5">Fungal lipase-type domain-containing protein</fullName>
    </recommendedName>
</protein>
<dbReference type="Pfam" id="PF01764">
    <property type="entry name" value="Lipase_3"/>
    <property type="match status" value="1"/>
</dbReference>
<dbReference type="SUPFAM" id="SSF53474">
    <property type="entry name" value="alpha/beta-Hydrolases"/>
    <property type="match status" value="1"/>
</dbReference>
<sequence length="218" mass="23785">MAGAPSRSCHVESSHQLTPSRRRCRAAARHLQIRGLQPGGLLRGQLRRRRGQPAVPGQLDGVVPQPARVAHLARVHGPGRGRGQRRRRRRAAPRRRGRACDLFTYGSPRVGNGEFAEFASRTGRGTTARVINAMDIVAAQPPAIFGYANISPEFWFQKGIGRAPFPDNLRVCRGTSVFECSGQFGLSDLASSTHIKVGLQDHQVLAYSNSTTTCSPEE</sequence>
<evidence type="ECO:0000256" key="2">
    <source>
        <dbReference type="ARBA" id="ARBA00047591"/>
    </source>
</evidence>
<keyword evidence="7" id="KW-1185">Reference proteome</keyword>
<evidence type="ECO:0000256" key="1">
    <source>
        <dbReference type="ARBA" id="ARBA00043996"/>
    </source>
</evidence>
<evidence type="ECO:0000313" key="6">
    <source>
        <dbReference type="EMBL" id="KJZ72232.1"/>
    </source>
</evidence>
<feature type="region of interest" description="Disordered" evidence="4">
    <location>
        <begin position="1"/>
        <end position="21"/>
    </location>
</feature>
<dbReference type="AlphaFoldDB" id="A0A0F7ZYC5"/>
<evidence type="ECO:0000259" key="5">
    <source>
        <dbReference type="Pfam" id="PF01764"/>
    </source>
</evidence>
<evidence type="ECO:0000256" key="3">
    <source>
        <dbReference type="ARBA" id="ARBA00048461"/>
    </source>
</evidence>
<evidence type="ECO:0000256" key="4">
    <source>
        <dbReference type="SAM" id="MobiDB-lite"/>
    </source>
</evidence>
<evidence type="ECO:0000313" key="7">
    <source>
        <dbReference type="Proteomes" id="UP000054481"/>
    </source>
</evidence>
<feature type="domain" description="Fungal lipase-type" evidence="5">
    <location>
        <begin position="97"/>
        <end position="143"/>
    </location>
</feature>
<comment type="similarity">
    <text evidence="1">Belongs to the AB hydrolase superfamily. Lipase family. Class 3 subfamily.</text>
</comment>
<dbReference type="Proteomes" id="UP000054481">
    <property type="component" value="Unassembled WGS sequence"/>
</dbReference>
<dbReference type="Gene3D" id="3.40.50.1820">
    <property type="entry name" value="alpha/beta hydrolase"/>
    <property type="match status" value="1"/>
</dbReference>
<dbReference type="PANTHER" id="PTHR45856:SF11">
    <property type="entry name" value="FUNGAL LIPASE-LIKE DOMAIN-CONTAINING PROTEIN"/>
    <property type="match status" value="1"/>
</dbReference>
<dbReference type="InterPro" id="IPR051218">
    <property type="entry name" value="Sec_MonoDiacylglyc_Lipase"/>
</dbReference>
<accession>A0A0F7ZYC5</accession>
<dbReference type="PANTHER" id="PTHR45856">
    <property type="entry name" value="ALPHA/BETA-HYDROLASES SUPERFAMILY PROTEIN"/>
    <property type="match status" value="1"/>
</dbReference>
<dbReference type="InterPro" id="IPR002921">
    <property type="entry name" value="Fungal_lipase-type"/>
</dbReference>
<dbReference type="InterPro" id="IPR029058">
    <property type="entry name" value="AB_hydrolase_fold"/>
</dbReference>
<reference evidence="6 7" key="1">
    <citation type="journal article" date="2014" name="Genome Biol. Evol.">
        <title>Comparative genomics and transcriptomics analyses reveal divergent lifestyle features of nematode endoparasitic fungus Hirsutella minnesotensis.</title>
        <authorList>
            <person name="Lai Y."/>
            <person name="Liu K."/>
            <person name="Zhang X."/>
            <person name="Zhang X."/>
            <person name="Li K."/>
            <person name="Wang N."/>
            <person name="Shu C."/>
            <person name="Wu Y."/>
            <person name="Wang C."/>
            <person name="Bushley K.E."/>
            <person name="Xiang M."/>
            <person name="Liu X."/>
        </authorList>
    </citation>
    <scope>NUCLEOTIDE SEQUENCE [LARGE SCALE GENOMIC DNA]</scope>
    <source>
        <strain evidence="6 7">3608</strain>
    </source>
</reference>
<proteinExistence type="inferred from homology"/>
<comment type="catalytic activity">
    <reaction evidence="3">
        <text>a monoacylglycerol + H2O = glycerol + a fatty acid + H(+)</text>
        <dbReference type="Rhea" id="RHEA:15245"/>
        <dbReference type="ChEBI" id="CHEBI:15377"/>
        <dbReference type="ChEBI" id="CHEBI:15378"/>
        <dbReference type="ChEBI" id="CHEBI:17408"/>
        <dbReference type="ChEBI" id="CHEBI:17754"/>
        <dbReference type="ChEBI" id="CHEBI:28868"/>
    </reaction>
</comment>
<dbReference type="GO" id="GO:0006629">
    <property type="term" value="P:lipid metabolic process"/>
    <property type="evidence" value="ECO:0007669"/>
    <property type="project" value="InterPro"/>
</dbReference>
<name>A0A0F7ZYC5_9HYPO</name>
<gene>
    <name evidence="6" type="ORF">HIM_08374</name>
</gene>
<organism evidence="6 7">
    <name type="scientific">Hirsutella minnesotensis 3608</name>
    <dbReference type="NCBI Taxonomy" id="1043627"/>
    <lineage>
        <taxon>Eukaryota</taxon>
        <taxon>Fungi</taxon>
        <taxon>Dikarya</taxon>
        <taxon>Ascomycota</taxon>
        <taxon>Pezizomycotina</taxon>
        <taxon>Sordariomycetes</taxon>
        <taxon>Hypocreomycetidae</taxon>
        <taxon>Hypocreales</taxon>
        <taxon>Ophiocordycipitaceae</taxon>
        <taxon>Hirsutella</taxon>
    </lineage>
</organism>
<comment type="catalytic activity">
    <reaction evidence="2">
        <text>a diacylglycerol + H2O = a monoacylglycerol + a fatty acid + H(+)</text>
        <dbReference type="Rhea" id="RHEA:32731"/>
        <dbReference type="ChEBI" id="CHEBI:15377"/>
        <dbReference type="ChEBI" id="CHEBI:15378"/>
        <dbReference type="ChEBI" id="CHEBI:17408"/>
        <dbReference type="ChEBI" id="CHEBI:18035"/>
        <dbReference type="ChEBI" id="CHEBI:28868"/>
    </reaction>
</comment>
<dbReference type="OrthoDB" id="426718at2759"/>
<dbReference type="EMBL" id="KQ030550">
    <property type="protein sequence ID" value="KJZ72232.1"/>
    <property type="molecule type" value="Genomic_DNA"/>
</dbReference>
<feature type="region of interest" description="Disordered" evidence="4">
    <location>
        <begin position="76"/>
        <end position="96"/>
    </location>
</feature>